<gene>
    <name evidence="1" type="ORF">FTX54_016265</name>
</gene>
<dbReference type="EMBL" id="CP144914">
    <property type="protein sequence ID" value="WWD79924.1"/>
    <property type="molecule type" value="Genomic_DNA"/>
</dbReference>
<proteinExistence type="predicted"/>
<accession>A0A5C7FL43</accession>
<dbReference type="Proteomes" id="UP000321816">
    <property type="component" value="Chromosome"/>
</dbReference>
<keyword evidence="2" id="KW-1185">Reference proteome</keyword>
<dbReference type="KEGG" id="ahal:FTX54_016265"/>
<evidence type="ECO:0000313" key="1">
    <source>
        <dbReference type="EMBL" id="WWD79924.1"/>
    </source>
</evidence>
<dbReference type="AlphaFoldDB" id="A0A5C7FL43"/>
<reference evidence="1 2" key="1">
    <citation type="submission" date="2024-01" db="EMBL/GenBank/DDBJ databases">
        <title>Complete Genome Sequence of Alkalicoccus halolimnae BZ-SZ-XJ29T, a Moderately Halophilic Bacterium Isolated from a Salt Lake.</title>
        <authorList>
            <person name="Zhao B."/>
        </authorList>
    </citation>
    <scope>NUCLEOTIDE SEQUENCE [LARGE SCALE GENOMIC DNA]</scope>
    <source>
        <strain evidence="1 2">BZ-SZ-XJ29</strain>
    </source>
</reference>
<organism evidence="1 2">
    <name type="scientific">Alkalicoccus halolimnae</name>
    <dbReference type="NCBI Taxonomy" id="1667239"/>
    <lineage>
        <taxon>Bacteria</taxon>
        <taxon>Bacillati</taxon>
        <taxon>Bacillota</taxon>
        <taxon>Bacilli</taxon>
        <taxon>Bacillales</taxon>
        <taxon>Bacillaceae</taxon>
        <taxon>Alkalicoccus</taxon>
    </lineage>
</organism>
<dbReference type="RefSeq" id="WP_147802610.1">
    <property type="nucleotide sequence ID" value="NZ_CP144914.1"/>
</dbReference>
<sequence length="61" mass="7106">MEDPAGRKPIRKSPPRQACRVEAKFSYIYQQQNALTELSEKTREAEKTKNAFMTRVVMKAF</sequence>
<evidence type="ECO:0000313" key="2">
    <source>
        <dbReference type="Proteomes" id="UP000321816"/>
    </source>
</evidence>
<name>A0A5C7FL43_9BACI</name>
<protein>
    <submittedName>
        <fullName evidence="1">Uncharacterized protein</fullName>
    </submittedName>
</protein>